<dbReference type="RefSeq" id="WP_140618893.1">
    <property type="nucleotide sequence ID" value="NZ_VFRQ01000001.1"/>
</dbReference>
<proteinExistence type="inferred from homology"/>
<gene>
    <name evidence="4" type="ORF">FJM65_02040</name>
</gene>
<evidence type="ECO:0000313" key="4">
    <source>
        <dbReference type="EMBL" id="TPE46149.1"/>
    </source>
</evidence>
<dbReference type="OrthoDB" id="9785951at2"/>
<dbReference type="SUPFAM" id="SSF56300">
    <property type="entry name" value="Metallo-dependent phosphatases"/>
    <property type="match status" value="1"/>
</dbReference>
<keyword evidence="5" id="KW-1185">Reference proteome</keyword>
<dbReference type="GO" id="GO:0046872">
    <property type="term" value="F:metal ion binding"/>
    <property type="evidence" value="ECO:0007669"/>
    <property type="project" value="UniProtKB-KW"/>
</dbReference>
<comment type="similarity">
    <text evidence="1 2">Belongs to the metallophosphoesterase superfamily. YfcE family.</text>
</comment>
<dbReference type="NCBIfam" id="TIGR00040">
    <property type="entry name" value="yfcE"/>
    <property type="match status" value="1"/>
</dbReference>
<protein>
    <recommendedName>
        <fullName evidence="2">Phosphoesterase</fullName>
        <ecNumber evidence="2">3.1.4.-</ecNumber>
    </recommendedName>
</protein>
<dbReference type="Proteomes" id="UP000316727">
    <property type="component" value="Unassembled WGS sequence"/>
</dbReference>
<evidence type="ECO:0000256" key="2">
    <source>
        <dbReference type="RuleBase" id="RU362039"/>
    </source>
</evidence>
<organism evidence="4 5">
    <name type="scientific">Pontibacter mangrovi</name>
    <dbReference type="NCBI Taxonomy" id="2589816"/>
    <lineage>
        <taxon>Bacteria</taxon>
        <taxon>Pseudomonadati</taxon>
        <taxon>Bacteroidota</taxon>
        <taxon>Cytophagia</taxon>
        <taxon>Cytophagales</taxon>
        <taxon>Hymenobacteraceae</taxon>
        <taxon>Pontibacter</taxon>
    </lineage>
</organism>
<dbReference type="InterPro" id="IPR024654">
    <property type="entry name" value="Calcineurin-like_PHP_lpxH"/>
</dbReference>
<dbReference type="EMBL" id="VFRQ01000001">
    <property type="protein sequence ID" value="TPE46149.1"/>
    <property type="molecule type" value="Genomic_DNA"/>
</dbReference>
<dbReference type="GO" id="GO:0016787">
    <property type="term" value="F:hydrolase activity"/>
    <property type="evidence" value="ECO:0007669"/>
    <property type="project" value="UniProtKB-UniRule"/>
</dbReference>
<dbReference type="InterPro" id="IPR029052">
    <property type="entry name" value="Metallo-depent_PP-like"/>
</dbReference>
<evidence type="ECO:0000256" key="1">
    <source>
        <dbReference type="ARBA" id="ARBA00008950"/>
    </source>
</evidence>
<dbReference type="Pfam" id="PF12850">
    <property type="entry name" value="Metallophos_2"/>
    <property type="match status" value="1"/>
</dbReference>
<evidence type="ECO:0000259" key="3">
    <source>
        <dbReference type="Pfam" id="PF12850"/>
    </source>
</evidence>
<comment type="caution">
    <text evidence="4">The sequence shown here is derived from an EMBL/GenBank/DDBJ whole genome shotgun (WGS) entry which is preliminary data.</text>
</comment>
<dbReference type="Gene3D" id="3.60.21.10">
    <property type="match status" value="1"/>
</dbReference>
<evidence type="ECO:0000313" key="5">
    <source>
        <dbReference type="Proteomes" id="UP000316727"/>
    </source>
</evidence>
<comment type="cofactor">
    <cofactor evidence="2">
        <name>a divalent metal cation</name>
        <dbReference type="ChEBI" id="CHEBI:60240"/>
    </cofactor>
</comment>
<dbReference type="EC" id="3.1.4.-" evidence="2"/>
<keyword evidence="2" id="KW-0479">Metal-binding</keyword>
<reference evidence="4 5" key="1">
    <citation type="submission" date="2019-06" db="EMBL/GenBank/DDBJ databases">
        <title>A novel bacterium of genus Pontibacter, isolated from marine sediment.</title>
        <authorList>
            <person name="Huang H."/>
            <person name="Mo K."/>
            <person name="Hu Y."/>
        </authorList>
    </citation>
    <scope>NUCLEOTIDE SEQUENCE [LARGE SCALE GENOMIC DNA]</scope>
    <source>
        <strain evidence="4 5">HB172049</strain>
    </source>
</reference>
<dbReference type="InterPro" id="IPR000979">
    <property type="entry name" value="Phosphodiesterase_MJ0936/Vps29"/>
</dbReference>
<feature type="domain" description="Calcineurin-like phosphoesterase" evidence="3">
    <location>
        <begin position="2"/>
        <end position="151"/>
    </location>
</feature>
<sequence length="166" mass="18741">MLKIGLLSDTHSYLDDQILRHLSDRDEIWHAGDFGSMEVSDRLQQLAPLRGVYGNIDDAAIRQVHPKVNRFEAEGLDVLMTHIGGYPGKYHPDVRNIIKQHPPQLYITGHSHILKIMTDKSLKNLLHINPGAAGRHGFHKVRTMVKFSITDGKVQDLQVVELGKRA</sequence>
<dbReference type="AlphaFoldDB" id="A0A501W966"/>
<name>A0A501W966_9BACT</name>
<accession>A0A501W966</accession>